<protein>
    <recommendedName>
        <fullName evidence="7">BZIP domain-containing protein</fullName>
    </recommendedName>
</protein>
<dbReference type="PANTHER" id="PTHR13044:SF14">
    <property type="entry name" value="CRYPTOCEPHAL, ISOFORM A"/>
    <property type="match status" value="1"/>
</dbReference>
<comment type="caution">
    <text evidence="8">The sequence shown here is derived from an EMBL/GenBank/DDBJ whole genome shotgun (WGS) entry which is preliminary data.</text>
</comment>
<dbReference type="OrthoDB" id="1939598at2759"/>
<evidence type="ECO:0000256" key="5">
    <source>
        <dbReference type="ARBA" id="ARBA00023242"/>
    </source>
</evidence>
<reference evidence="8" key="1">
    <citation type="submission" date="2022-08" db="EMBL/GenBank/DDBJ databases">
        <title>A Global Phylogenomic Analysis of the Shiitake Genus Lentinula.</title>
        <authorList>
            <consortium name="DOE Joint Genome Institute"/>
            <person name="Sierra-Patev S."/>
            <person name="Min B."/>
            <person name="Naranjo-Ortiz M."/>
            <person name="Looney B."/>
            <person name="Konkel Z."/>
            <person name="Slot J.C."/>
            <person name="Sakamoto Y."/>
            <person name="Steenwyk J.L."/>
            <person name="Rokas A."/>
            <person name="Carro J."/>
            <person name="Camarero S."/>
            <person name="Ferreira P."/>
            <person name="Molpeceres G."/>
            <person name="Ruiz-Duenas F.J."/>
            <person name="Serrano A."/>
            <person name="Henrissat B."/>
            <person name="Drula E."/>
            <person name="Hughes K.W."/>
            <person name="Mata J.L."/>
            <person name="Ishikawa N.K."/>
            <person name="Vargas-Isla R."/>
            <person name="Ushijima S."/>
            <person name="Smith C.A."/>
            <person name="Ahrendt S."/>
            <person name="Andreopoulos W."/>
            <person name="He G."/>
            <person name="Labutti K."/>
            <person name="Lipzen A."/>
            <person name="Ng V."/>
            <person name="Riley R."/>
            <person name="Sandor L."/>
            <person name="Barry K."/>
            <person name="Martinez A.T."/>
            <person name="Xiao Y."/>
            <person name="Gibbons J.G."/>
            <person name="Terashima K."/>
            <person name="Grigoriev I.V."/>
            <person name="Hibbett D.S."/>
        </authorList>
    </citation>
    <scope>NUCLEOTIDE SEQUENCE</scope>
    <source>
        <strain evidence="8">JLM2183</strain>
    </source>
</reference>
<dbReference type="PROSITE" id="PS00036">
    <property type="entry name" value="BZIP_BASIC"/>
    <property type="match status" value="1"/>
</dbReference>
<dbReference type="SUPFAM" id="SSF57959">
    <property type="entry name" value="Leucine zipper domain"/>
    <property type="match status" value="1"/>
</dbReference>
<dbReference type="PROSITE" id="PS50217">
    <property type="entry name" value="BZIP"/>
    <property type="match status" value="1"/>
</dbReference>
<gene>
    <name evidence="8" type="ORF">J3R30DRAFT_936516</name>
</gene>
<evidence type="ECO:0000259" key="7">
    <source>
        <dbReference type="PROSITE" id="PS50217"/>
    </source>
</evidence>
<dbReference type="GO" id="GO:0000977">
    <property type="term" value="F:RNA polymerase II transcription regulatory region sequence-specific DNA binding"/>
    <property type="evidence" value="ECO:0007669"/>
    <property type="project" value="TreeGrafter"/>
</dbReference>
<keyword evidence="3" id="KW-0238">DNA-binding</keyword>
<feature type="compositionally biased region" description="Polar residues" evidence="6">
    <location>
        <begin position="215"/>
        <end position="227"/>
    </location>
</feature>
<feature type="region of interest" description="Disordered" evidence="6">
    <location>
        <begin position="45"/>
        <end position="105"/>
    </location>
</feature>
<proteinExistence type="predicted"/>
<dbReference type="PANTHER" id="PTHR13044">
    <property type="entry name" value="ACTIVATING TRANSCRIPTION FACTOR ATF 4/5"/>
    <property type="match status" value="1"/>
</dbReference>
<evidence type="ECO:0000256" key="6">
    <source>
        <dbReference type="SAM" id="MobiDB-lite"/>
    </source>
</evidence>
<dbReference type="Gene3D" id="1.20.5.170">
    <property type="match status" value="1"/>
</dbReference>
<evidence type="ECO:0000313" key="9">
    <source>
        <dbReference type="Proteomes" id="UP001150266"/>
    </source>
</evidence>
<organism evidence="8 9">
    <name type="scientific">Lentinula aciculospora</name>
    <dbReference type="NCBI Taxonomy" id="153920"/>
    <lineage>
        <taxon>Eukaryota</taxon>
        <taxon>Fungi</taxon>
        <taxon>Dikarya</taxon>
        <taxon>Basidiomycota</taxon>
        <taxon>Agaricomycotina</taxon>
        <taxon>Agaricomycetes</taxon>
        <taxon>Agaricomycetidae</taxon>
        <taxon>Agaricales</taxon>
        <taxon>Marasmiineae</taxon>
        <taxon>Omphalotaceae</taxon>
        <taxon>Lentinula</taxon>
    </lineage>
</organism>
<feature type="compositionally biased region" description="Basic and acidic residues" evidence="6">
    <location>
        <begin position="53"/>
        <end position="72"/>
    </location>
</feature>
<dbReference type="GO" id="GO:0005634">
    <property type="term" value="C:nucleus"/>
    <property type="evidence" value="ECO:0007669"/>
    <property type="project" value="UniProtKB-SubCell"/>
</dbReference>
<feature type="compositionally biased region" description="Polar residues" evidence="6">
    <location>
        <begin position="173"/>
        <end position="188"/>
    </location>
</feature>
<feature type="region of interest" description="Disordered" evidence="6">
    <location>
        <begin position="165"/>
        <end position="253"/>
    </location>
</feature>
<dbReference type="GO" id="GO:0001228">
    <property type="term" value="F:DNA-binding transcription activator activity, RNA polymerase II-specific"/>
    <property type="evidence" value="ECO:0007669"/>
    <property type="project" value="TreeGrafter"/>
</dbReference>
<dbReference type="AlphaFoldDB" id="A0A9W9DX79"/>
<evidence type="ECO:0000256" key="2">
    <source>
        <dbReference type="ARBA" id="ARBA00023015"/>
    </source>
</evidence>
<accession>A0A9W9DX79</accession>
<evidence type="ECO:0000256" key="3">
    <source>
        <dbReference type="ARBA" id="ARBA00023125"/>
    </source>
</evidence>
<dbReference type="Proteomes" id="UP001150266">
    <property type="component" value="Unassembled WGS sequence"/>
</dbReference>
<evidence type="ECO:0000313" key="8">
    <source>
        <dbReference type="EMBL" id="KAJ4488437.1"/>
    </source>
</evidence>
<sequence>MPYSLDGLNVVYTHQPANDNNDLLSGAPQSDLSLEIWDRLPFNLEDGQEQSLSEEKRELKNSSERQEEEQRSVDSGSAFPSFNGNVWGQQIPQPPSQTQLPFAPSLPGNVDAIQLLLSTLIQQQQQQPTPQLGNLSISQLMAQQQTLGLPPSFLTTAASSAPALASTSVPTAQTSSTRHSAPEDTSAQPPAKRARSRKASVSVSSPETPVDVTESPESGSATTTPLSASEDKRRRNTAASARFRQKKKEREAALEAKAKELQDQVSGLEKECETLRRENNWLKGLVVGVTGAGAAQNSQTTTN</sequence>
<evidence type="ECO:0000256" key="4">
    <source>
        <dbReference type="ARBA" id="ARBA00023163"/>
    </source>
</evidence>
<feature type="compositionally biased region" description="Polar residues" evidence="6">
    <location>
        <begin position="73"/>
        <end position="100"/>
    </location>
</feature>
<keyword evidence="4" id="KW-0804">Transcription</keyword>
<dbReference type="SMART" id="SM00338">
    <property type="entry name" value="BRLZ"/>
    <property type="match status" value="1"/>
</dbReference>
<name>A0A9W9DX79_9AGAR</name>
<dbReference type="Pfam" id="PF07716">
    <property type="entry name" value="bZIP_2"/>
    <property type="match status" value="1"/>
</dbReference>
<evidence type="ECO:0000256" key="1">
    <source>
        <dbReference type="ARBA" id="ARBA00004123"/>
    </source>
</evidence>
<dbReference type="InterPro" id="IPR046347">
    <property type="entry name" value="bZIP_sf"/>
</dbReference>
<dbReference type="CDD" id="cd14705">
    <property type="entry name" value="bZIP_Zip1"/>
    <property type="match status" value="1"/>
</dbReference>
<keyword evidence="2" id="KW-0805">Transcription regulation</keyword>
<feature type="domain" description="BZIP" evidence="7">
    <location>
        <begin position="230"/>
        <end position="289"/>
    </location>
</feature>
<keyword evidence="9" id="KW-1185">Reference proteome</keyword>
<keyword evidence="5" id="KW-0539">Nucleus</keyword>
<dbReference type="InterPro" id="IPR004827">
    <property type="entry name" value="bZIP"/>
</dbReference>
<dbReference type="EMBL" id="JAOTPV010000002">
    <property type="protein sequence ID" value="KAJ4488437.1"/>
    <property type="molecule type" value="Genomic_DNA"/>
</dbReference>
<comment type="subcellular location">
    <subcellularLocation>
        <location evidence="1">Nucleus</location>
    </subcellularLocation>
</comment>